<comment type="caution">
    <text evidence="1">The sequence shown here is derived from an EMBL/GenBank/DDBJ whole genome shotgun (WGS) entry which is preliminary data.</text>
</comment>
<gene>
    <name evidence="1" type="ORF">THRCLA_08003</name>
</gene>
<protein>
    <submittedName>
        <fullName evidence="1">Uncharacterized protein</fullName>
    </submittedName>
</protein>
<dbReference type="OrthoDB" id="65343at2759"/>
<keyword evidence="2" id="KW-1185">Reference proteome</keyword>
<dbReference type="EMBL" id="JNBS01002142">
    <property type="protein sequence ID" value="OQR95162.1"/>
    <property type="molecule type" value="Genomic_DNA"/>
</dbReference>
<proteinExistence type="predicted"/>
<name>A0A1V9ZB40_9STRA</name>
<evidence type="ECO:0000313" key="2">
    <source>
        <dbReference type="Proteomes" id="UP000243217"/>
    </source>
</evidence>
<organism evidence="1 2">
    <name type="scientific">Thraustotheca clavata</name>
    <dbReference type="NCBI Taxonomy" id="74557"/>
    <lineage>
        <taxon>Eukaryota</taxon>
        <taxon>Sar</taxon>
        <taxon>Stramenopiles</taxon>
        <taxon>Oomycota</taxon>
        <taxon>Saprolegniomycetes</taxon>
        <taxon>Saprolegniales</taxon>
        <taxon>Achlyaceae</taxon>
        <taxon>Thraustotheca</taxon>
    </lineage>
</organism>
<dbReference type="AlphaFoldDB" id="A0A1V9ZB40"/>
<sequence>MLKTVTTLLEHGGFQRIRDVQARVATRYGNENVDALLNDRILYPKSLFGGLNIIFVTCASSKQEIDLREFVDGAKHALLTTVQYMRGKSIMQSLKSDTQLKDDVNDFLTNAFAPDLYKKLLLTHDQLKNPTWYLTPQRIKSCSVVQAGYQQNELEEHVHFQIDSKISCIMQPIVQTKEVINDKVIDVTVKATFSTRIHDDQSLDWIITNLNLTTKK</sequence>
<reference evidence="1 2" key="1">
    <citation type="journal article" date="2014" name="Genome Biol. Evol.">
        <title>The secreted proteins of Achlya hypogyna and Thraustotheca clavata identify the ancestral oomycete secretome and reveal gene acquisitions by horizontal gene transfer.</title>
        <authorList>
            <person name="Misner I."/>
            <person name="Blouin N."/>
            <person name="Leonard G."/>
            <person name="Richards T.A."/>
            <person name="Lane C.E."/>
        </authorList>
    </citation>
    <scope>NUCLEOTIDE SEQUENCE [LARGE SCALE GENOMIC DNA]</scope>
    <source>
        <strain evidence="1 2">ATCC 34112</strain>
    </source>
</reference>
<evidence type="ECO:0000313" key="1">
    <source>
        <dbReference type="EMBL" id="OQR95162.1"/>
    </source>
</evidence>
<accession>A0A1V9ZB40</accession>
<dbReference type="Proteomes" id="UP000243217">
    <property type="component" value="Unassembled WGS sequence"/>
</dbReference>